<dbReference type="AlphaFoldDB" id="A0A1N6M0S1"/>
<keyword evidence="2" id="KW-0378">Hydrolase</keyword>
<dbReference type="RefSeq" id="WP_074371612.1">
    <property type="nucleotide sequence ID" value="NZ_AP024907.1"/>
</dbReference>
<dbReference type="InterPro" id="IPR052179">
    <property type="entry name" value="DD-CPase-like"/>
</dbReference>
<dbReference type="GO" id="GO:0004180">
    <property type="term" value="F:carboxypeptidase activity"/>
    <property type="evidence" value="ECO:0007669"/>
    <property type="project" value="UniProtKB-KW"/>
</dbReference>
<proteinExistence type="predicted"/>
<evidence type="ECO:0000313" key="2">
    <source>
        <dbReference type="EMBL" id="SIO93002.1"/>
    </source>
</evidence>
<dbReference type="Gene3D" id="3.30.1380.10">
    <property type="match status" value="1"/>
</dbReference>
<name>A0A1N6M0S1_9VIBR</name>
<reference evidence="2 3" key="1">
    <citation type="submission" date="2016-12" db="EMBL/GenBank/DDBJ databases">
        <authorList>
            <person name="Song W.-J."/>
            <person name="Kurnit D.M."/>
        </authorList>
    </citation>
    <scope>NUCLEOTIDE SEQUENCE [LARGE SCALE GENOMIC DNA]</scope>
    <source>
        <strain evidence="2 3">CECT 9026</strain>
    </source>
</reference>
<feature type="domain" description="D-alanyl-D-alanine carboxypeptidase-like core" evidence="1">
    <location>
        <begin position="26"/>
        <end position="176"/>
    </location>
</feature>
<dbReference type="InterPro" id="IPR009045">
    <property type="entry name" value="Zn_M74/Hedgehog-like"/>
</dbReference>
<evidence type="ECO:0000313" key="3">
    <source>
        <dbReference type="Proteomes" id="UP000184774"/>
    </source>
</evidence>
<keyword evidence="2" id="KW-0645">Protease</keyword>
<organism evidence="2 3">
    <name type="scientific">Vibrio spartinae</name>
    <dbReference type="NCBI Taxonomy" id="1918945"/>
    <lineage>
        <taxon>Bacteria</taxon>
        <taxon>Pseudomonadati</taxon>
        <taxon>Pseudomonadota</taxon>
        <taxon>Gammaproteobacteria</taxon>
        <taxon>Vibrionales</taxon>
        <taxon>Vibrionaceae</taxon>
        <taxon>Vibrio</taxon>
    </lineage>
</organism>
<dbReference type="Pfam" id="PF02557">
    <property type="entry name" value="VanY"/>
    <property type="match status" value="1"/>
</dbReference>
<dbReference type="GO" id="GO:0006508">
    <property type="term" value="P:proteolysis"/>
    <property type="evidence" value="ECO:0007669"/>
    <property type="project" value="InterPro"/>
</dbReference>
<evidence type="ECO:0000259" key="1">
    <source>
        <dbReference type="Pfam" id="PF02557"/>
    </source>
</evidence>
<sequence>MTPEQLTGKSEQHLQACLVDTKTFLIHPQVAQDFLALKQAAHQAGFQLQIASGFRNFQQQLAIWNLKFSGERPLLDSQSRPLDASNMPEQEKVLAILRWSALPGASRHHWGTDFDVYDRNALPANESLRLEPWEYQSGHQAHFSAWLTKHLSQFGFFLPYQRDRGGVSVEPWHISHHLVATQCLNQMSPDIIFQALADESIAGKNTIHKMCHTIYTQFVINIEQSGA</sequence>
<keyword evidence="2" id="KW-0121">Carboxypeptidase</keyword>
<dbReference type="EMBL" id="FSSB01000007">
    <property type="protein sequence ID" value="SIO93002.1"/>
    <property type="molecule type" value="Genomic_DNA"/>
</dbReference>
<accession>A0A1N6M0S1</accession>
<dbReference type="OrthoDB" id="9792074at2"/>
<dbReference type="CDD" id="cd14847">
    <property type="entry name" value="DD-carboxypeptidase_like"/>
    <property type="match status" value="1"/>
</dbReference>
<dbReference type="Proteomes" id="UP000184774">
    <property type="component" value="Unassembled WGS sequence"/>
</dbReference>
<dbReference type="PANTHER" id="PTHR34385:SF1">
    <property type="entry name" value="PEPTIDOGLYCAN L-ALANYL-D-GLUTAMATE ENDOPEPTIDASE CWLK"/>
    <property type="match status" value="1"/>
</dbReference>
<dbReference type="PANTHER" id="PTHR34385">
    <property type="entry name" value="D-ALANYL-D-ALANINE CARBOXYPEPTIDASE"/>
    <property type="match status" value="1"/>
</dbReference>
<protein>
    <submittedName>
        <fullName evidence="2">D-alanyl-D-alanine carboxypeptidase</fullName>
    </submittedName>
</protein>
<gene>
    <name evidence="2" type="ORF">VSP9026_00635</name>
</gene>
<dbReference type="InterPro" id="IPR003709">
    <property type="entry name" value="VanY-like_core_dom"/>
</dbReference>
<dbReference type="SUPFAM" id="SSF55166">
    <property type="entry name" value="Hedgehog/DD-peptidase"/>
    <property type="match status" value="1"/>
</dbReference>